<protein>
    <submittedName>
        <fullName evidence="2">Uncharacterized protein</fullName>
    </submittedName>
</protein>
<evidence type="ECO:0000313" key="3">
    <source>
        <dbReference type="Proteomes" id="UP000663860"/>
    </source>
</evidence>
<accession>A0A813WGY5</accession>
<name>A0A813WGY5_9BILA</name>
<organism evidence="2 3">
    <name type="scientific">Adineta steineri</name>
    <dbReference type="NCBI Taxonomy" id="433720"/>
    <lineage>
        <taxon>Eukaryota</taxon>
        <taxon>Metazoa</taxon>
        <taxon>Spiralia</taxon>
        <taxon>Gnathifera</taxon>
        <taxon>Rotifera</taxon>
        <taxon>Eurotatoria</taxon>
        <taxon>Bdelloidea</taxon>
        <taxon>Adinetida</taxon>
        <taxon>Adinetidae</taxon>
        <taxon>Adineta</taxon>
    </lineage>
</organism>
<evidence type="ECO:0000313" key="2">
    <source>
        <dbReference type="EMBL" id="CAF0853367.1"/>
    </source>
</evidence>
<dbReference type="Proteomes" id="UP000663860">
    <property type="component" value="Unassembled WGS sequence"/>
</dbReference>
<dbReference type="EMBL" id="CAJNOE010000069">
    <property type="protein sequence ID" value="CAF0853367.1"/>
    <property type="molecule type" value="Genomic_DNA"/>
</dbReference>
<evidence type="ECO:0000256" key="1">
    <source>
        <dbReference type="SAM" id="MobiDB-lite"/>
    </source>
</evidence>
<feature type="region of interest" description="Disordered" evidence="1">
    <location>
        <begin position="178"/>
        <end position="210"/>
    </location>
</feature>
<dbReference type="AlphaFoldDB" id="A0A813WGY5"/>
<reference evidence="2" key="1">
    <citation type="submission" date="2021-02" db="EMBL/GenBank/DDBJ databases">
        <authorList>
            <person name="Nowell W R."/>
        </authorList>
    </citation>
    <scope>NUCLEOTIDE SEQUENCE</scope>
</reference>
<gene>
    <name evidence="2" type="ORF">IZO911_LOCUS9718</name>
</gene>
<feature type="compositionally biased region" description="Polar residues" evidence="1">
    <location>
        <begin position="94"/>
        <end position="113"/>
    </location>
</feature>
<feature type="region of interest" description="Disordered" evidence="1">
    <location>
        <begin position="93"/>
        <end position="131"/>
    </location>
</feature>
<comment type="caution">
    <text evidence="2">The sequence shown here is derived from an EMBL/GenBank/DDBJ whole genome shotgun (WGS) entry which is preliminary data.</text>
</comment>
<sequence length="210" mass="23036">MASNEPFNCWSVKIMPIPADTTVTQLAQVIGLPTTRIRLPKTDYAWINDFVSKEEADNFAMKNSGLRIFGATIKCVTVPPKSDRMDKRRLSRQLKASSIGSLDNIATQPQSNRDTARRPNDNSLSGMPVSLMSINASGRPNFIKDNKKLDQTCQPILGLRQLSSANNRFENINVSSTNLSSYSSAPTPTPGTPMLSESRSALRIPSPARP</sequence>
<proteinExistence type="predicted"/>